<feature type="region of interest" description="Disordered" evidence="1">
    <location>
        <begin position="348"/>
        <end position="370"/>
    </location>
</feature>
<evidence type="ECO:0000256" key="1">
    <source>
        <dbReference type="SAM" id="MobiDB-lite"/>
    </source>
</evidence>
<dbReference type="PROSITE" id="PS50003">
    <property type="entry name" value="PH_DOMAIN"/>
    <property type="match status" value="1"/>
</dbReference>
<feature type="compositionally biased region" description="Polar residues" evidence="1">
    <location>
        <begin position="278"/>
        <end position="287"/>
    </location>
</feature>
<reference evidence="3 4" key="1">
    <citation type="journal article" date="2022" name="bioRxiv">
        <title>Genomics of Preaxostyla Flagellates Illuminates Evolutionary Transitions and the Path Towards Mitochondrial Loss.</title>
        <authorList>
            <person name="Novak L.V.F."/>
            <person name="Treitli S.C."/>
            <person name="Pyrih J."/>
            <person name="Halakuc P."/>
            <person name="Pipaliya S.V."/>
            <person name="Vacek V."/>
            <person name="Brzon O."/>
            <person name="Soukal P."/>
            <person name="Eme L."/>
            <person name="Dacks J.B."/>
            <person name="Karnkowska A."/>
            <person name="Elias M."/>
            <person name="Hampl V."/>
        </authorList>
    </citation>
    <scope>NUCLEOTIDE SEQUENCE [LARGE SCALE GENOMIC DNA]</scope>
    <source>
        <strain evidence="3">NAU3</strain>
        <tissue evidence="3">Gut</tissue>
    </source>
</reference>
<dbReference type="EMBL" id="JARBJD010000166">
    <property type="protein sequence ID" value="KAK2948935.1"/>
    <property type="molecule type" value="Genomic_DNA"/>
</dbReference>
<proteinExistence type="predicted"/>
<dbReference type="Gene3D" id="2.30.29.30">
    <property type="entry name" value="Pleckstrin-homology domain (PH domain)/Phosphotyrosine-binding domain (PTB)"/>
    <property type="match status" value="1"/>
</dbReference>
<dbReference type="InterPro" id="IPR011993">
    <property type="entry name" value="PH-like_dom_sf"/>
</dbReference>
<evidence type="ECO:0000313" key="3">
    <source>
        <dbReference type="EMBL" id="KAK2948935.1"/>
    </source>
</evidence>
<feature type="compositionally biased region" description="Basic and acidic residues" evidence="1">
    <location>
        <begin position="348"/>
        <end position="358"/>
    </location>
</feature>
<protein>
    <recommendedName>
        <fullName evidence="2">PH domain-containing protein</fullName>
    </recommendedName>
</protein>
<keyword evidence="4" id="KW-1185">Reference proteome</keyword>
<comment type="caution">
    <text evidence="3">The sequence shown here is derived from an EMBL/GenBank/DDBJ whole genome shotgun (WGS) entry which is preliminary data.</text>
</comment>
<gene>
    <name evidence="3" type="ORF">BLNAU_16153</name>
</gene>
<dbReference type="Proteomes" id="UP001281761">
    <property type="component" value="Unassembled WGS sequence"/>
</dbReference>
<feature type="region of interest" description="Disordered" evidence="1">
    <location>
        <begin position="278"/>
        <end position="305"/>
    </location>
</feature>
<sequence>MLDEQQQQAQIASVGTHINPSDAMEKMHKGSLILKQESNGLHLRWLCLNSTATYLYWLNPKKDILKIEEDTMVQINSITRIVISADALALSDSQNDKDVLGLSALSFSFSIYYGQSQLDIFCPIKQEFEVWICGLRALVGESRVFQAQIQEGQRFRSLEDVDFLRTRILELIELTDSLMKEVAIMMEIRAKRDRVTQYLLDQSNQASKSANTAYSNETDSIISNMKRVIAKQDAQIKELQRQSVDRTDKAEISLLERQIEGKSEIIAELQKQLADLRSYQQRPQTPLRSHRGGRGRSSSSRRYAYDDDDLEYEPYSGGAIAVRGRHITTPILRQRELKMEGDYMREKAREEARELERPRTRRRPATPQEPEAVTYNSLRHHLDSLLKKRDALRRELGMDSADEESSEDSESSIINRAERLKQVDEILDMVDDLEDASGDLFSQEQSFQLFRQLQQRYYPNLDNYSQLQRDLLVDMPQKRAAPQHVRRRDRAPPPALAPLLARAQLLVHAHQLSDKCRIVSRHRPRGESHLVTSLPRRDMNDIAHRRVNHMEDHEM</sequence>
<organism evidence="3 4">
    <name type="scientific">Blattamonas nauphoetae</name>
    <dbReference type="NCBI Taxonomy" id="2049346"/>
    <lineage>
        <taxon>Eukaryota</taxon>
        <taxon>Metamonada</taxon>
        <taxon>Preaxostyla</taxon>
        <taxon>Oxymonadida</taxon>
        <taxon>Blattamonas</taxon>
    </lineage>
</organism>
<evidence type="ECO:0000313" key="4">
    <source>
        <dbReference type="Proteomes" id="UP001281761"/>
    </source>
</evidence>
<evidence type="ECO:0000259" key="2">
    <source>
        <dbReference type="PROSITE" id="PS50003"/>
    </source>
</evidence>
<name>A0ABQ9XC65_9EUKA</name>
<dbReference type="InterPro" id="IPR001849">
    <property type="entry name" value="PH_domain"/>
</dbReference>
<accession>A0ABQ9XC65</accession>
<feature type="domain" description="PH" evidence="2">
    <location>
        <begin position="25"/>
        <end position="140"/>
    </location>
</feature>
<dbReference type="SUPFAM" id="SSF50729">
    <property type="entry name" value="PH domain-like"/>
    <property type="match status" value="1"/>
</dbReference>